<proteinExistence type="predicted"/>
<dbReference type="GO" id="GO:0005737">
    <property type="term" value="C:cytoplasm"/>
    <property type="evidence" value="ECO:0007669"/>
    <property type="project" value="TreeGrafter"/>
</dbReference>
<dbReference type="GO" id="GO:0008757">
    <property type="term" value="F:S-adenosylmethionine-dependent methyltransferase activity"/>
    <property type="evidence" value="ECO:0007669"/>
    <property type="project" value="UniProtKB-ARBA"/>
</dbReference>
<dbReference type="Proteomes" id="UP000184330">
    <property type="component" value="Unassembled WGS sequence"/>
</dbReference>
<dbReference type="STRING" id="576137.A0A1L7WKM4"/>
<dbReference type="Gene3D" id="3.40.50.150">
    <property type="entry name" value="Vaccinia Virus protein VP39"/>
    <property type="match status" value="1"/>
</dbReference>
<dbReference type="OrthoDB" id="194386at2759"/>
<sequence>MEDSLSPAAKRQLDRFCRQFLQAQLDLDYPSAENLRQNNFQQAIYNNLFAEIAVQHATPARHQFRVLKGLIRRIEASIQDWDEEAISDDLMSSFSILFASNLPSEAASAQQKAYVTYSIASLPRSSDSVPTITLLEARNLVAASGTTGLRTWEAALHLGNYLSSNPNLVEGKSVLELGAGTGYVSVLCVKYLGATHILATDGSDDVVADLPTNFYLNALQDSSVIEARELKWGQVLMGGEQPEWNGGRKVDLVLGADVTYDARTNIALVATFGDLFEIFPDIQMIIAATIRNVKTFEAFVTICRTNKYRVEEIDWEIPKPELQEGPFYSDAVPIRLLRITKS</sequence>
<gene>
    <name evidence="1" type="ORF">PAC_03193</name>
</gene>
<dbReference type="InterPro" id="IPR029063">
    <property type="entry name" value="SAM-dependent_MTases_sf"/>
</dbReference>
<name>A0A1L7WKM4_9HELO</name>
<dbReference type="SUPFAM" id="SSF53335">
    <property type="entry name" value="S-adenosyl-L-methionine-dependent methyltransferases"/>
    <property type="match status" value="1"/>
</dbReference>
<keyword evidence="2" id="KW-1185">Reference proteome</keyword>
<dbReference type="PANTHER" id="PTHR14614">
    <property type="entry name" value="HEPATOCELLULAR CARCINOMA-ASSOCIATED ANTIGEN"/>
    <property type="match status" value="1"/>
</dbReference>
<dbReference type="InterPro" id="IPR019410">
    <property type="entry name" value="Methyltransf_16"/>
</dbReference>
<reference evidence="1 2" key="1">
    <citation type="submission" date="2016-03" db="EMBL/GenBank/DDBJ databases">
        <authorList>
            <person name="Ploux O."/>
        </authorList>
    </citation>
    <scope>NUCLEOTIDE SEQUENCE [LARGE SCALE GENOMIC DNA]</scope>
    <source>
        <strain evidence="1 2">UAMH 11012</strain>
    </source>
</reference>
<dbReference type="EMBL" id="FJOG01000003">
    <property type="protein sequence ID" value="CZR53315.1"/>
    <property type="molecule type" value="Genomic_DNA"/>
</dbReference>
<dbReference type="AlphaFoldDB" id="A0A1L7WKM4"/>
<evidence type="ECO:0000313" key="1">
    <source>
        <dbReference type="EMBL" id="CZR53315.1"/>
    </source>
</evidence>
<evidence type="ECO:0008006" key="3">
    <source>
        <dbReference type="Google" id="ProtNLM"/>
    </source>
</evidence>
<protein>
    <recommendedName>
        <fullName evidence="3">Protein-lysine N-methyltransferase EFM3</fullName>
    </recommendedName>
</protein>
<evidence type="ECO:0000313" key="2">
    <source>
        <dbReference type="Proteomes" id="UP000184330"/>
    </source>
</evidence>
<dbReference type="PANTHER" id="PTHR14614:SF130">
    <property type="entry name" value="PROTEIN-LYSINE N-METHYLTRANSFERASE EEF2KMT"/>
    <property type="match status" value="1"/>
</dbReference>
<organism evidence="1 2">
    <name type="scientific">Phialocephala subalpina</name>
    <dbReference type="NCBI Taxonomy" id="576137"/>
    <lineage>
        <taxon>Eukaryota</taxon>
        <taxon>Fungi</taxon>
        <taxon>Dikarya</taxon>
        <taxon>Ascomycota</taxon>
        <taxon>Pezizomycotina</taxon>
        <taxon>Leotiomycetes</taxon>
        <taxon>Helotiales</taxon>
        <taxon>Mollisiaceae</taxon>
        <taxon>Phialocephala</taxon>
        <taxon>Phialocephala fortinii species complex</taxon>
    </lineage>
</organism>
<accession>A0A1L7WKM4</accession>
<dbReference type="Pfam" id="PF10294">
    <property type="entry name" value="Methyltransf_16"/>
    <property type="match status" value="1"/>
</dbReference>